<accession>A0A2H3NSG2</accession>
<protein>
    <submittedName>
        <fullName evidence="1">Uncharacterized protein</fullName>
    </submittedName>
</protein>
<sequence>MVVHTLEIQEIEHESDSGWTTGAKNTATVEIVRSDQTAASKTVESEATSSEIDSTARTLIIGSINSVNEATVAKLHGFLRDSEAL</sequence>
<keyword evidence="2" id="KW-1185">Reference proteome</keyword>
<dbReference type="AlphaFoldDB" id="A0A2H3NSG2"/>
<reference evidence="1 2" key="1">
    <citation type="submission" date="2017-10" db="EMBL/GenBank/DDBJ databases">
        <title>Draft genome of Longimonas halophila.</title>
        <authorList>
            <person name="Goh K.M."/>
            <person name="Shamsir M.S."/>
            <person name="Lim S.W."/>
        </authorList>
    </citation>
    <scope>NUCLEOTIDE SEQUENCE [LARGE SCALE GENOMIC DNA]</scope>
    <source>
        <strain evidence="1 2">KCTC 42399</strain>
    </source>
</reference>
<organism evidence="1 2">
    <name type="scientific">Longimonas halophila</name>
    <dbReference type="NCBI Taxonomy" id="1469170"/>
    <lineage>
        <taxon>Bacteria</taxon>
        <taxon>Pseudomonadati</taxon>
        <taxon>Rhodothermota</taxon>
        <taxon>Rhodothermia</taxon>
        <taxon>Rhodothermales</taxon>
        <taxon>Salisaetaceae</taxon>
        <taxon>Longimonas</taxon>
    </lineage>
</organism>
<dbReference type="EMBL" id="PDEP01000001">
    <property type="protein sequence ID" value="PEN09156.1"/>
    <property type="molecule type" value="Genomic_DNA"/>
</dbReference>
<gene>
    <name evidence="1" type="ORF">CRI93_00020</name>
</gene>
<evidence type="ECO:0000313" key="1">
    <source>
        <dbReference type="EMBL" id="PEN09156.1"/>
    </source>
</evidence>
<dbReference type="Proteomes" id="UP000221024">
    <property type="component" value="Unassembled WGS sequence"/>
</dbReference>
<name>A0A2H3NSG2_9BACT</name>
<proteinExistence type="predicted"/>
<comment type="caution">
    <text evidence="1">The sequence shown here is derived from an EMBL/GenBank/DDBJ whole genome shotgun (WGS) entry which is preliminary data.</text>
</comment>
<evidence type="ECO:0000313" key="2">
    <source>
        <dbReference type="Proteomes" id="UP000221024"/>
    </source>
</evidence>